<evidence type="ECO:0000259" key="2">
    <source>
        <dbReference type="Pfam" id="PF20956"/>
    </source>
</evidence>
<dbReference type="InterPro" id="IPR012361">
    <property type="entry name" value="GalT_short"/>
</dbReference>
<dbReference type="SUPFAM" id="SSF54197">
    <property type="entry name" value="HIT-like"/>
    <property type="match status" value="1"/>
</dbReference>
<dbReference type="Pfam" id="PF16285">
    <property type="entry name" value="DUF4931_N"/>
    <property type="match status" value="1"/>
</dbReference>
<protein>
    <submittedName>
        <fullName evidence="3">DUF4931 domain-containing protein</fullName>
    </submittedName>
</protein>
<keyword evidence="4" id="KW-1185">Reference proteome</keyword>
<dbReference type="InterPro" id="IPR046322">
    <property type="entry name" value="DUF4931"/>
</dbReference>
<dbReference type="Proteomes" id="UP000178622">
    <property type="component" value="Unassembled WGS sequence"/>
</dbReference>
<proteinExistence type="predicted"/>
<dbReference type="OrthoDB" id="1803128at2"/>
<evidence type="ECO:0000259" key="1">
    <source>
        <dbReference type="Pfam" id="PF16285"/>
    </source>
</evidence>
<gene>
    <name evidence="3" type="ORF">BG261_09605</name>
</gene>
<dbReference type="Pfam" id="PF20956">
    <property type="entry name" value="DUF4931_C"/>
    <property type="match status" value="1"/>
</dbReference>
<dbReference type="Gene3D" id="3.30.428.10">
    <property type="entry name" value="HIT-like"/>
    <property type="match status" value="1"/>
</dbReference>
<feature type="domain" description="DUF4931" evidence="2">
    <location>
        <begin position="131"/>
        <end position="247"/>
    </location>
</feature>
<dbReference type="EMBL" id="MKIR01000004">
    <property type="protein sequence ID" value="OFI49891.1"/>
    <property type="molecule type" value="Genomic_DNA"/>
</dbReference>
<organism evidence="3 4">
    <name type="scientific">Floricoccus tropicus</name>
    <dbReference type="NCBI Taxonomy" id="1859473"/>
    <lineage>
        <taxon>Bacteria</taxon>
        <taxon>Bacillati</taxon>
        <taxon>Bacillota</taxon>
        <taxon>Bacilli</taxon>
        <taxon>Lactobacillales</taxon>
        <taxon>Streptococcaceae</taxon>
        <taxon>Floricoccus</taxon>
    </lineage>
</organism>
<comment type="caution">
    <text evidence="3">The sequence shown here is derived from an EMBL/GenBank/DDBJ whole genome shotgun (WGS) entry which is preliminary data.</text>
</comment>
<reference evidence="4" key="1">
    <citation type="submission" date="2016-09" db="EMBL/GenBank/DDBJ databases">
        <title>Draft genome sequence of a novel species of the family Streptococcaceae isolated from flowers.</title>
        <authorList>
            <person name="Chuah L.-O."/>
            <person name="Yap K.-P."/>
            <person name="Thong K.L."/>
            <person name="Liong M.T."/>
            <person name="Ahmad R."/>
            <person name="Rusul G."/>
        </authorList>
    </citation>
    <scope>NUCLEOTIDE SEQUENCE [LARGE SCALE GENOMIC DNA]</scope>
    <source>
        <strain evidence="4">DF1</strain>
    </source>
</reference>
<dbReference type="AlphaFoldDB" id="A0A1E8GNQ8"/>
<name>A0A1E8GNQ8_9LACT</name>
<dbReference type="InterPro" id="IPR036265">
    <property type="entry name" value="HIT-like_sf"/>
</dbReference>
<feature type="domain" description="DUF4931" evidence="1">
    <location>
        <begin position="8"/>
        <end position="126"/>
    </location>
</feature>
<evidence type="ECO:0000313" key="4">
    <source>
        <dbReference type="Proteomes" id="UP000178622"/>
    </source>
</evidence>
<dbReference type="RefSeq" id="WP_070791558.1">
    <property type="nucleotide sequence ID" value="NZ_MKIR01000004.1"/>
</dbReference>
<dbReference type="InterPro" id="IPR049285">
    <property type="entry name" value="DUF4931_C"/>
</dbReference>
<dbReference type="PIRSF" id="PIRSF031505">
    <property type="entry name" value="GalT_short"/>
    <property type="match status" value="1"/>
</dbReference>
<accession>A0A1E8GNQ8</accession>
<sequence>MKNKPLVFNPKVAKEKPNNNSVCPFCNTDTLTNILATDGDIIWLDNKYPTIEDTYQTVIIESSNHEGDISSYTYEHNRKLFKFSISHWLETIASEKFETVILFKNFGPLSGGSLRHPHMQIVGLNHTDAYQNVIQENFLGLKILDETFENAEINISLDPIMGYSEFNIIISDSSQIDFLADGVKEVTNYLLGRYFDGRCISYNLFFYLISGKYICKVVPRFITSPFFIGYKLSQISNDERLETVKEEFLENRSNMRKSEF</sequence>
<dbReference type="STRING" id="1859473.BG261_09605"/>
<evidence type="ECO:0000313" key="3">
    <source>
        <dbReference type="EMBL" id="OFI49891.1"/>
    </source>
</evidence>